<name>A0A940WSJ5_9BACI</name>
<keyword evidence="2" id="KW-1185">Reference proteome</keyword>
<dbReference type="RefSeq" id="WP_210597626.1">
    <property type="nucleotide sequence ID" value="NZ_JAGKSQ010000004.1"/>
</dbReference>
<dbReference type="EMBL" id="JAGKSQ010000004">
    <property type="protein sequence ID" value="MBP3951949.1"/>
    <property type="molecule type" value="Genomic_DNA"/>
</dbReference>
<organism evidence="1 2">
    <name type="scientific">Halalkalibacter suaedae</name>
    <dbReference type="NCBI Taxonomy" id="2822140"/>
    <lineage>
        <taxon>Bacteria</taxon>
        <taxon>Bacillati</taxon>
        <taxon>Bacillota</taxon>
        <taxon>Bacilli</taxon>
        <taxon>Bacillales</taxon>
        <taxon>Bacillaceae</taxon>
        <taxon>Halalkalibacter</taxon>
    </lineage>
</organism>
<comment type="caution">
    <text evidence="1">The sequence shown here is derived from an EMBL/GenBank/DDBJ whole genome shotgun (WGS) entry which is preliminary data.</text>
</comment>
<dbReference type="AlphaFoldDB" id="A0A940WSJ5"/>
<sequence length="61" mass="6909">MSKDNAVYIGSTPKHLTRVAKEMNMKISSQNNRRLLELLGYSYKSTVHGKISDVIVTEKNI</sequence>
<protein>
    <submittedName>
        <fullName evidence="1">Uncharacterized protein</fullName>
    </submittedName>
</protein>
<evidence type="ECO:0000313" key="2">
    <source>
        <dbReference type="Proteomes" id="UP000678228"/>
    </source>
</evidence>
<proteinExistence type="predicted"/>
<reference evidence="1" key="1">
    <citation type="submission" date="2021-03" db="EMBL/GenBank/DDBJ databases">
        <title>Bacillus suaedae sp. nov., isolated from Suaeda aralocaspica.</title>
        <authorList>
            <person name="Lei R.F.R."/>
        </authorList>
    </citation>
    <scope>NUCLEOTIDE SEQUENCE</scope>
    <source>
        <strain evidence="1">YZJH907-2</strain>
    </source>
</reference>
<accession>A0A940WSJ5</accession>
<dbReference type="Proteomes" id="UP000678228">
    <property type="component" value="Unassembled WGS sequence"/>
</dbReference>
<gene>
    <name evidence="1" type="ORF">J7W16_12480</name>
</gene>
<evidence type="ECO:0000313" key="1">
    <source>
        <dbReference type="EMBL" id="MBP3951949.1"/>
    </source>
</evidence>